<keyword evidence="2" id="KW-0963">Cytoplasm</keyword>
<accession>A0AB39BYJ0</accession>
<feature type="domain" description="UspA" evidence="3">
    <location>
        <begin position="1"/>
        <end position="138"/>
    </location>
</feature>
<proteinExistence type="inferred from homology"/>
<dbReference type="InterPro" id="IPR006015">
    <property type="entry name" value="Universal_stress_UspA"/>
</dbReference>
<dbReference type="GO" id="GO:0005737">
    <property type="term" value="C:cytoplasm"/>
    <property type="evidence" value="ECO:0007669"/>
    <property type="project" value="UniProtKB-SubCell"/>
</dbReference>
<dbReference type="CDD" id="cd00293">
    <property type="entry name" value="USP-like"/>
    <property type="match status" value="1"/>
</dbReference>
<evidence type="ECO:0000259" key="3">
    <source>
        <dbReference type="Pfam" id="PF00582"/>
    </source>
</evidence>
<dbReference type="RefSeq" id="WP_368505887.1">
    <property type="nucleotide sequence ID" value="NZ_CP162551.1"/>
</dbReference>
<dbReference type="PANTHER" id="PTHR46268">
    <property type="entry name" value="STRESS RESPONSE PROTEIN NHAX"/>
    <property type="match status" value="1"/>
</dbReference>
<gene>
    <name evidence="4" type="ORF">AB3N04_10165</name>
</gene>
<dbReference type="AlphaFoldDB" id="A0AB39BYJ0"/>
<reference evidence="4" key="1">
    <citation type="submission" date="2024-07" db="EMBL/GenBank/DDBJ databases">
        <title>Identification and characteristics of an arsenic-resistant bacterial isolate, which belongs to a novel species.</title>
        <authorList>
            <person name="Juszczyk A."/>
            <person name="Kowalczyk A."/>
            <person name="Was K."/>
            <person name="Kosowicz W."/>
            <person name="Budzyn A."/>
            <person name="Latowski D."/>
        </authorList>
    </citation>
    <scope>NUCLEOTIDE SEQUENCE</scope>
    <source>
        <strain evidence="4">As8PL</strain>
    </source>
</reference>
<comment type="similarity">
    <text evidence="1 2">Belongs to the universal stress protein A family.</text>
</comment>
<dbReference type="PRINTS" id="PR01438">
    <property type="entry name" value="UNVRSLSTRESS"/>
</dbReference>
<evidence type="ECO:0000313" key="4">
    <source>
        <dbReference type="EMBL" id="XDI38625.1"/>
    </source>
</evidence>
<dbReference type="InterPro" id="IPR006016">
    <property type="entry name" value="UspA"/>
</dbReference>
<dbReference type="Pfam" id="PF00582">
    <property type="entry name" value="Usp"/>
    <property type="match status" value="1"/>
</dbReference>
<protein>
    <recommendedName>
        <fullName evidence="2">Universal stress protein</fullName>
    </recommendedName>
</protein>
<comment type="subcellular location">
    <subcellularLocation>
        <location evidence="2">Cytoplasm</location>
    </subcellularLocation>
</comment>
<evidence type="ECO:0000256" key="1">
    <source>
        <dbReference type="ARBA" id="ARBA00008791"/>
    </source>
</evidence>
<dbReference type="SUPFAM" id="SSF52402">
    <property type="entry name" value="Adenine nucleotide alpha hydrolases-like"/>
    <property type="match status" value="1"/>
</dbReference>
<dbReference type="PANTHER" id="PTHR46268:SF6">
    <property type="entry name" value="UNIVERSAL STRESS PROTEIN UP12"/>
    <property type="match status" value="1"/>
</dbReference>
<name>A0AB39BYJ0_9BACI</name>
<dbReference type="PIRSF" id="PIRSF006276">
    <property type="entry name" value="UspA"/>
    <property type="match status" value="1"/>
</dbReference>
<dbReference type="EMBL" id="CP162551">
    <property type="protein sequence ID" value="XDI38625.1"/>
    <property type="molecule type" value="Genomic_DNA"/>
</dbReference>
<sequence>MFKQIVVAADGSEHSMKAVEKTIELAKDRDTKVFVVYVVDGSTSKADVLDSWDSLGISEKRNKRLVAIEQQAKAENINYEVKIIRGEPAYAIVQFAHSIEADLIVIGSRGLNQLQQLVLGSVSHKVMKRATCPVLIMR</sequence>
<dbReference type="InterPro" id="IPR014729">
    <property type="entry name" value="Rossmann-like_a/b/a_fold"/>
</dbReference>
<dbReference type="Gene3D" id="3.40.50.620">
    <property type="entry name" value="HUPs"/>
    <property type="match status" value="1"/>
</dbReference>
<evidence type="ECO:0000256" key="2">
    <source>
        <dbReference type="PIRNR" id="PIRNR006276"/>
    </source>
</evidence>
<organism evidence="4">
    <name type="scientific">Alkalihalophilus sp. As8PL</name>
    <dbReference type="NCBI Taxonomy" id="3237103"/>
    <lineage>
        <taxon>Bacteria</taxon>
        <taxon>Bacillati</taxon>
        <taxon>Bacillota</taxon>
        <taxon>Bacilli</taxon>
        <taxon>Bacillales</taxon>
        <taxon>Bacillaceae</taxon>
        <taxon>Alkalihalophilus</taxon>
    </lineage>
</organism>